<reference evidence="5" key="1">
    <citation type="submission" date="2013-07" db="EMBL/GenBank/DDBJ databases">
        <title>The Genome Sequence of Cryptococcus dejecticola CBS10117.</title>
        <authorList>
            <consortium name="The Broad Institute Genome Sequencing Platform"/>
            <person name="Cuomo C."/>
            <person name="Litvintseva A."/>
            <person name="Chen Y."/>
            <person name="Heitman J."/>
            <person name="Sun S."/>
            <person name="Springer D."/>
            <person name="Dromer F."/>
            <person name="Young S.K."/>
            <person name="Zeng Q."/>
            <person name="Gargeya S."/>
            <person name="Fitzgerald M."/>
            <person name="Abouelleil A."/>
            <person name="Alvarado L."/>
            <person name="Berlin A.M."/>
            <person name="Chapman S.B."/>
            <person name="Dewar J."/>
            <person name="Goldberg J."/>
            <person name="Griggs A."/>
            <person name="Gujja S."/>
            <person name="Hansen M."/>
            <person name="Howarth C."/>
            <person name="Imamovic A."/>
            <person name="Larimer J."/>
            <person name="McCowan C."/>
            <person name="Murphy C."/>
            <person name="Pearson M."/>
            <person name="Priest M."/>
            <person name="Roberts A."/>
            <person name="Saif S."/>
            <person name="Shea T."/>
            <person name="Sykes S."/>
            <person name="Wortman J."/>
            <person name="Nusbaum C."/>
            <person name="Birren B."/>
        </authorList>
    </citation>
    <scope>NUCLEOTIDE SEQUENCE [LARGE SCALE GENOMIC DNA]</scope>
    <source>
        <strain evidence="5">CBS 10117</strain>
    </source>
</reference>
<dbReference type="KEGG" id="kdj:28966605"/>
<dbReference type="NCBIfam" id="TIGR00121">
    <property type="entry name" value="birA_ligase"/>
    <property type="match status" value="1"/>
</dbReference>
<dbReference type="GO" id="GO:0005737">
    <property type="term" value="C:cytoplasm"/>
    <property type="evidence" value="ECO:0007669"/>
    <property type="project" value="TreeGrafter"/>
</dbReference>
<dbReference type="EMBL" id="CP144532">
    <property type="protein sequence ID" value="WWC60316.1"/>
    <property type="molecule type" value="Genomic_DNA"/>
</dbReference>
<organism evidence="5">
    <name type="scientific">Kwoniella dejecticola CBS 10117</name>
    <dbReference type="NCBI Taxonomy" id="1296121"/>
    <lineage>
        <taxon>Eukaryota</taxon>
        <taxon>Fungi</taxon>
        <taxon>Dikarya</taxon>
        <taxon>Basidiomycota</taxon>
        <taxon>Agaricomycotina</taxon>
        <taxon>Tremellomycetes</taxon>
        <taxon>Tremellales</taxon>
        <taxon>Cryptococcaceae</taxon>
        <taxon>Kwoniella</taxon>
    </lineage>
</organism>
<evidence type="ECO:0000256" key="1">
    <source>
        <dbReference type="ARBA" id="ARBA00009934"/>
    </source>
</evidence>
<evidence type="ECO:0000313" key="7">
    <source>
        <dbReference type="Proteomes" id="UP000078595"/>
    </source>
</evidence>
<dbReference type="SUPFAM" id="SSF52317">
    <property type="entry name" value="Class I glutamine amidotransferase-like"/>
    <property type="match status" value="1"/>
</dbReference>
<evidence type="ECO:0000256" key="2">
    <source>
        <dbReference type="ARBA" id="ARBA00022598"/>
    </source>
</evidence>
<dbReference type="AlphaFoldDB" id="A0A1A6A9Z5"/>
<dbReference type="STRING" id="1296121.A0A1A6A9Z5"/>
<dbReference type="CDD" id="cd16442">
    <property type="entry name" value="BPL"/>
    <property type="match status" value="1"/>
</dbReference>
<dbReference type="PROSITE" id="PS51733">
    <property type="entry name" value="BPL_LPL_CATALYTIC"/>
    <property type="match status" value="1"/>
</dbReference>
<feature type="compositionally biased region" description="Low complexity" evidence="3">
    <location>
        <begin position="748"/>
        <end position="760"/>
    </location>
</feature>
<dbReference type="Proteomes" id="UP000078595">
    <property type="component" value="Chromosome 3"/>
</dbReference>
<gene>
    <name evidence="5" type="ORF">I303_02906</name>
    <name evidence="6" type="ORF">I303_102887</name>
</gene>
<protein>
    <submittedName>
        <fullName evidence="5">Biotin-[acetyl-CoA-carboxylase] ligase</fullName>
    </submittedName>
</protein>
<dbReference type="InterPro" id="IPR029062">
    <property type="entry name" value="Class_I_gatase-like"/>
</dbReference>
<dbReference type="CDD" id="cd03144">
    <property type="entry name" value="GATase1_ScBLP_like"/>
    <property type="match status" value="1"/>
</dbReference>
<feature type="region of interest" description="Disordered" evidence="3">
    <location>
        <begin position="741"/>
        <end position="760"/>
    </location>
</feature>
<dbReference type="PANTHER" id="PTHR12835">
    <property type="entry name" value="BIOTIN PROTEIN LIGASE"/>
    <property type="match status" value="1"/>
</dbReference>
<dbReference type="Gene3D" id="3.40.50.880">
    <property type="match status" value="1"/>
</dbReference>
<accession>A0A1A6A9Z5</accession>
<dbReference type="GeneID" id="28966605"/>
<dbReference type="InterPro" id="IPR045864">
    <property type="entry name" value="aa-tRNA-synth_II/BPL/LPL"/>
</dbReference>
<proteinExistence type="inferred from homology"/>
<evidence type="ECO:0000313" key="5">
    <source>
        <dbReference type="EMBL" id="OBR86885.1"/>
    </source>
</evidence>
<dbReference type="SUPFAM" id="SSF55681">
    <property type="entry name" value="Class II aaRS and biotin synthetases"/>
    <property type="match status" value="1"/>
</dbReference>
<dbReference type="Pfam" id="PF09825">
    <property type="entry name" value="BPL_N"/>
    <property type="match status" value="1"/>
</dbReference>
<dbReference type="RefSeq" id="XP_018264727.1">
    <property type="nucleotide sequence ID" value="XM_018406233.1"/>
</dbReference>
<keyword evidence="2 5" id="KW-0436">Ligase</keyword>
<comment type="similarity">
    <text evidence="1">Belongs to the biotin--protein ligase family.</text>
</comment>
<evidence type="ECO:0000313" key="6">
    <source>
        <dbReference type="EMBL" id="WWC60316.1"/>
    </source>
</evidence>
<dbReference type="InterPro" id="IPR004408">
    <property type="entry name" value="Biotin_CoA_COase_ligase"/>
</dbReference>
<evidence type="ECO:0000256" key="3">
    <source>
        <dbReference type="SAM" id="MobiDB-lite"/>
    </source>
</evidence>
<reference evidence="6" key="2">
    <citation type="submission" date="2013-07" db="EMBL/GenBank/DDBJ databases">
        <authorList>
            <consortium name="The Broad Institute Genome Sequencing Platform"/>
            <person name="Cuomo C."/>
            <person name="Litvintseva A."/>
            <person name="Chen Y."/>
            <person name="Heitman J."/>
            <person name="Sun S."/>
            <person name="Springer D."/>
            <person name="Dromer F."/>
            <person name="Young S.K."/>
            <person name="Zeng Q."/>
            <person name="Gargeya S."/>
            <person name="Fitzgerald M."/>
            <person name="Abouelleil A."/>
            <person name="Alvarado L."/>
            <person name="Berlin A.M."/>
            <person name="Chapman S.B."/>
            <person name="Dewar J."/>
            <person name="Goldberg J."/>
            <person name="Griggs A."/>
            <person name="Gujja S."/>
            <person name="Hansen M."/>
            <person name="Howarth C."/>
            <person name="Imamovic A."/>
            <person name="Larimer J."/>
            <person name="McCowan C."/>
            <person name="Murphy C."/>
            <person name="Pearson M."/>
            <person name="Priest M."/>
            <person name="Roberts A."/>
            <person name="Saif S."/>
            <person name="Shea T."/>
            <person name="Sykes S."/>
            <person name="Wortman J."/>
            <person name="Nusbaum C."/>
            <person name="Birren B."/>
        </authorList>
    </citation>
    <scope>NUCLEOTIDE SEQUENCE</scope>
    <source>
        <strain evidence="6">CBS 10117</strain>
    </source>
</reference>
<dbReference type="PANTHER" id="PTHR12835:SF5">
    <property type="entry name" value="BIOTIN--PROTEIN LIGASE"/>
    <property type="match status" value="1"/>
</dbReference>
<dbReference type="InterPro" id="IPR019197">
    <property type="entry name" value="Biotin-prot_ligase_N"/>
</dbReference>
<keyword evidence="7" id="KW-1185">Reference proteome</keyword>
<dbReference type="Pfam" id="PF03099">
    <property type="entry name" value="BPL_LplA_LipB"/>
    <property type="match status" value="1"/>
</dbReference>
<dbReference type="GO" id="GO:0004077">
    <property type="term" value="F:biotin--[biotin carboxyl-carrier protein] ligase activity"/>
    <property type="evidence" value="ECO:0007669"/>
    <property type="project" value="InterPro"/>
</dbReference>
<dbReference type="OrthoDB" id="10250105at2759"/>
<reference evidence="6" key="3">
    <citation type="submission" date="2024-02" db="EMBL/GenBank/DDBJ databases">
        <title>Comparative genomics of Cryptococcus and Kwoniella reveals pathogenesis evolution and contrasting modes of karyotype evolution via chromosome fusion or intercentromeric recombination.</title>
        <authorList>
            <person name="Coelho M.A."/>
            <person name="David-Palma M."/>
            <person name="Shea T."/>
            <person name="Bowers K."/>
            <person name="McGinley-Smith S."/>
            <person name="Mohammad A.W."/>
            <person name="Gnirke A."/>
            <person name="Yurkov A.M."/>
            <person name="Nowrousian M."/>
            <person name="Sun S."/>
            <person name="Cuomo C.A."/>
            <person name="Heitman J."/>
        </authorList>
    </citation>
    <scope>NUCLEOTIDE SEQUENCE</scope>
    <source>
        <strain evidence="6">CBS 10117</strain>
    </source>
</reference>
<sequence length="785" mass="85058">MPGPQASAHQVLVYSGPGVSPLSLSHTVLTLSLLLLPHYTVQPVTPEVLSSQPWEPSCALLVVPGGRDLPFVEELTTKRKVTKRIKEYVEEGGRYFGICAGAYFGTSQVKFDVGGPMEVIGDRDLAFFPGTSEGPTFAGFQYASESGSRAVSLFLEPSSSSSTSTHRSLDHIYYNGGGHFILPSPTPFNVQVLARYADVKDEPVAVVLTQNGKGKTVLCSLHPEYPLNDPPARLAINKLEHSPEIEEIEASDKARMKWVEELLLLLGLSPPGRLDNEGSPIKGHTEDVDGAEDPKLLLHPTHPSPIFVLSHPNLPELSAGSISRKELQGKLIRQEEWAILKDGNDQINFGTIESTGGSASTSEDDVTRWLAQKRRDQPKFEIPEIGDLQISSGESSPPIPQPPDFHSIPKTVLLPSPNAPYTPRWTPLFNFATYWSELDIARKGAGKRSGVMRKGEDGDKCALGDLIIYGETVTSTQTMLDRNPILLTNLTAPSAFLASFQLSGRGRGSNIWLSPPGCLQFSLLLDLPASLSSKMVFIQYIMALAVCEAVDEDGRLGVRIKWPNDIYAEVEGVGGTEMGSGKKGKAKLGGILVNTNFVGGKWRIVVGCGINVLNALPTTSLSQLHSLLAAKLSSTSSSRPLPAPPTMEGTFAKIMSSFDSKWEQFIEEKGFKGFMNEYHGRWLHSGQEVTLTTTEPHTPLRILSITPDHGLLRCIPIQSKSTAGSATGLTPLYNRTVDSSAEDRYTPSSMSGNNSGSAANKTEFVDLQPDGNSFDLMSGLIKRKV</sequence>
<dbReference type="EMBL" id="KI894029">
    <property type="protein sequence ID" value="OBR86885.1"/>
    <property type="molecule type" value="Genomic_DNA"/>
</dbReference>
<evidence type="ECO:0000259" key="4">
    <source>
        <dbReference type="PROSITE" id="PS51733"/>
    </source>
</evidence>
<name>A0A1A6A9Z5_9TREE</name>
<dbReference type="Gene3D" id="3.30.930.10">
    <property type="entry name" value="Bira Bifunctional Protein, Domain 2"/>
    <property type="match status" value="1"/>
</dbReference>
<dbReference type="InterPro" id="IPR004143">
    <property type="entry name" value="BPL_LPL_catalytic"/>
</dbReference>
<feature type="domain" description="BPL/LPL catalytic" evidence="4">
    <location>
        <begin position="462"/>
        <end position="666"/>
    </location>
</feature>
<dbReference type="VEuPathDB" id="FungiDB:I303_02906"/>